<evidence type="ECO:0000313" key="5">
    <source>
        <dbReference type="Proteomes" id="UP001524501"/>
    </source>
</evidence>
<dbReference type="Proteomes" id="UP001524501">
    <property type="component" value="Unassembled WGS sequence"/>
</dbReference>
<keyword evidence="5" id="KW-1185">Reference proteome</keyword>
<dbReference type="Pfam" id="PF26527">
    <property type="entry name" value="DUF8176"/>
    <property type="match status" value="1"/>
</dbReference>
<sequence>MTEPPRRNDDSAPLDRFAHWFPPFAPAAATTASASAAEPTEVVADSQPELAPPPAPTWLAPSDDRDTTPVVREGRVKQKLAFAGAASALGAVLVGVVAVLTSETSNETGTPVAAADPGWCTESRNGGTVTGNGPGGTSDGTETILAFDHAYYVERSGAKAREVVTADAPMGSAEAIQRGIDSLPEGTEHCLAITSTEPGRYAVTLTEQRPDGSTHQYQQVVTTTDHDGRTYITSIGDAQ</sequence>
<keyword evidence="2" id="KW-0472">Membrane</keyword>
<name>A0ABT1QB34_9NOCA</name>
<evidence type="ECO:0000256" key="1">
    <source>
        <dbReference type="SAM" id="MobiDB-lite"/>
    </source>
</evidence>
<comment type="caution">
    <text evidence="4">The sequence shown here is derived from an EMBL/GenBank/DDBJ whole genome shotgun (WGS) entry which is preliminary data.</text>
</comment>
<keyword evidence="2" id="KW-1133">Transmembrane helix</keyword>
<dbReference type="RefSeq" id="WP_255967789.1">
    <property type="nucleotide sequence ID" value="NZ_JANFQF010000007.1"/>
</dbReference>
<accession>A0ABT1QB34</accession>
<evidence type="ECO:0000256" key="2">
    <source>
        <dbReference type="SAM" id="Phobius"/>
    </source>
</evidence>
<feature type="compositionally biased region" description="Gly residues" evidence="1">
    <location>
        <begin position="128"/>
        <end position="138"/>
    </location>
</feature>
<keyword evidence="2" id="KW-0812">Transmembrane</keyword>
<evidence type="ECO:0000259" key="3">
    <source>
        <dbReference type="Pfam" id="PF26527"/>
    </source>
</evidence>
<feature type="region of interest" description="Disordered" evidence="1">
    <location>
        <begin position="104"/>
        <end position="139"/>
    </location>
</feature>
<organism evidence="4 5">
    <name type="scientific">Rhodococcus tibetensis</name>
    <dbReference type="NCBI Taxonomy" id="2965064"/>
    <lineage>
        <taxon>Bacteria</taxon>
        <taxon>Bacillati</taxon>
        <taxon>Actinomycetota</taxon>
        <taxon>Actinomycetes</taxon>
        <taxon>Mycobacteriales</taxon>
        <taxon>Nocardiaceae</taxon>
        <taxon>Rhodococcus</taxon>
    </lineage>
</organism>
<feature type="domain" description="DUF8176" evidence="3">
    <location>
        <begin position="118"/>
        <end position="235"/>
    </location>
</feature>
<feature type="compositionally biased region" description="Low complexity" evidence="1">
    <location>
        <begin position="28"/>
        <end position="44"/>
    </location>
</feature>
<dbReference type="EMBL" id="JANFQF010000007">
    <property type="protein sequence ID" value="MCQ4119486.1"/>
    <property type="molecule type" value="Genomic_DNA"/>
</dbReference>
<evidence type="ECO:0000313" key="4">
    <source>
        <dbReference type="EMBL" id="MCQ4119486.1"/>
    </source>
</evidence>
<reference evidence="4 5" key="1">
    <citation type="submission" date="2022-07" db="EMBL/GenBank/DDBJ databases">
        <title>Degradation activity of malathion, p-nitrophenol and potential low-temperature adaptation strategy of Rhodococcus sp. FXJ9.536.</title>
        <authorList>
            <person name="Huang J."/>
            <person name="Huang Y."/>
        </authorList>
    </citation>
    <scope>NUCLEOTIDE SEQUENCE [LARGE SCALE GENOMIC DNA]</scope>
    <source>
        <strain evidence="4 5">FXJ9.536</strain>
    </source>
</reference>
<feature type="region of interest" description="Disordered" evidence="1">
    <location>
        <begin position="28"/>
        <end position="68"/>
    </location>
</feature>
<dbReference type="InterPro" id="IPR058489">
    <property type="entry name" value="DUF8176"/>
</dbReference>
<feature type="transmembrane region" description="Helical" evidence="2">
    <location>
        <begin position="80"/>
        <end position="100"/>
    </location>
</feature>
<gene>
    <name evidence="4" type="ORF">NOF53_09905</name>
</gene>
<protein>
    <recommendedName>
        <fullName evidence="3">DUF8176 domain-containing protein</fullName>
    </recommendedName>
</protein>
<proteinExistence type="predicted"/>